<name>A0AAE0JSJ8_9PEZI</name>
<dbReference type="Proteomes" id="UP001287356">
    <property type="component" value="Unassembled WGS sequence"/>
</dbReference>
<accession>A0AAE0JSJ8</accession>
<organism evidence="1 2">
    <name type="scientific">Lasiosphaeria ovina</name>
    <dbReference type="NCBI Taxonomy" id="92902"/>
    <lineage>
        <taxon>Eukaryota</taxon>
        <taxon>Fungi</taxon>
        <taxon>Dikarya</taxon>
        <taxon>Ascomycota</taxon>
        <taxon>Pezizomycotina</taxon>
        <taxon>Sordariomycetes</taxon>
        <taxon>Sordariomycetidae</taxon>
        <taxon>Sordariales</taxon>
        <taxon>Lasiosphaeriaceae</taxon>
        <taxon>Lasiosphaeria</taxon>
    </lineage>
</organism>
<dbReference type="EMBL" id="JAULSN010000013">
    <property type="protein sequence ID" value="KAK3360989.1"/>
    <property type="molecule type" value="Genomic_DNA"/>
</dbReference>
<gene>
    <name evidence="1" type="ORF">B0T24DRAFT_121200</name>
</gene>
<protein>
    <submittedName>
        <fullName evidence="1">Uncharacterized protein</fullName>
    </submittedName>
</protein>
<reference evidence="1" key="2">
    <citation type="submission" date="2023-06" db="EMBL/GenBank/DDBJ databases">
        <authorList>
            <consortium name="Lawrence Berkeley National Laboratory"/>
            <person name="Haridas S."/>
            <person name="Hensen N."/>
            <person name="Bonometti L."/>
            <person name="Westerberg I."/>
            <person name="Brannstrom I.O."/>
            <person name="Guillou S."/>
            <person name="Cros-Aarteil S."/>
            <person name="Calhoun S."/>
            <person name="Kuo A."/>
            <person name="Mondo S."/>
            <person name="Pangilinan J."/>
            <person name="Riley R."/>
            <person name="Labutti K."/>
            <person name="Andreopoulos B."/>
            <person name="Lipzen A."/>
            <person name="Chen C."/>
            <person name="Yanf M."/>
            <person name="Daum C."/>
            <person name="Ng V."/>
            <person name="Clum A."/>
            <person name="Steindorff A."/>
            <person name="Ohm R."/>
            <person name="Martin F."/>
            <person name="Silar P."/>
            <person name="Natvig D."/>
            <person name="Lalanne C."/>
            <person name="Gautier V."/>
            <person name="Ament-Velasquez S.L."/>
            <person name="Kruys A."/>
            <person name="Hutchinson M.I."/>
            <person name="Powell A.J."/>
            <person name="Barry K."/>
            <person name="Miller A.N."/>
            <person name="Grigoriev I.V."/>
            <person name="Debuchy R."/>
            <person name="Gladieux P."/>
            <person name="Thoren M.H."/>
            <person name="Johannesson H."/>
        </authorList>
    </citation>
    <scope>NUCLEOTIDE SEQUENCE</scope>
    <source>
        <strain evidence="1">CBS 958.72</strain>
    </source>
</reference>
<keyword evidence="2" id="KW-1185">Reference proteome</keyword>
<proteinExistence type="predicted"/>
<reference evidence="1" key="1">
    <citation type="journal article" date="2023" name="Mol. Phylogenet. Evol.">
        <title>Genome-scale phylogeny and comparative genomics of the fungal order Sordariales.</title>
        <authorList>
            <person name="Hensen N."/>
            <person name="Bonometti L."/>
            <person name="Westerberg I."/>
            <person name="Brannstrom I.O."/>
            <person name="Guillou S."/>
            <person name="Cros-Aarteil S."/>
            <person name="Calhoun S."/>
            <person name="Haridas S."/>
            <person name="Kuo A."/>
            <person name="Mondo S."/>
            <person name="Pangilinan J."/>
            <person name="Riley R."/>
            <person name="LaButti K."/>
            <person name="Andreopoulos B."/>
            <person name="Lipzen A."/>
            <person name="Chen C."/>
            <person name="Yan M."/>
            <person name="Daum C."/>
            <person name="Ng V."/>
            <person name="Clum A."/>
            <person name="Steindorff A."/>
            <person name="Ohm R.A."/>
            <person name="Martin F."/>
            <person name="Silar P."/>
            <person name="Natvig D.O."/>
            <person name="Lalanne C."/>
            <person name="Gautier V."/>
            <person name="Ament-Velasquez S.L."/>
            <person name="Kruys A."/>
            <person name="Hutchinson M.I."/>
            <person name="Powell A.J."/>
            <person name="Barry K."/>
            <person name="Miller A.N."/>
            <person name="Grigoriev I.V."/>
            <person name="Debuchy R."/>
            <person name="Gladieux P."/>
            <person name="Hiltunen Thoren M."/>
            <person name="Johannesson H."/>
        </authorList>
    </citation>
    <scope>NUCLEOTIDE SEQUENCE</scope>
    <source>
        <strain evidence="1">CBS 958.72</strain>
    </source>
</reference>
<evidence type="ECO:0000313" key="2">
    <source>
        <dbReference type="Proteomes" id="UP001287356"/>
    </source>
</evidence>
<comment type="caution">
    <text evidence="1">The sequence shown here is derived from an EMBL/GenBank/DDBJ whole genome shotgun (WGS) entry which is preliminary data.</text>
</comment>
<evidence type="ECO:0000313" key="1">
    <source>
        <dbReference type="EMBL" id="KAK3360989.1"/>
    </source>
</evidence>
<dbReference type="AlphaFoldDB" id="A0AAE0JSJ8"/>
<sequence length="285" mass="29637">MPEILKACKCPSPFPRIVPALLNLDRMPRRLRNFWRRLLDGPSAYQSVQSSAHQIVQHKPTRRPDTPPCYYVAPRTDLPPYRHLGIADPVACMAAIATAIYTAAVASPAAAVSAVTDAVAAVIRDTAFFVAHQSPDVAPAAAAAIAAAIANIANTSAGTPPGASTPTVEDITASAFSTVHVMDHLPDRTYESTKALAAAVCPTFHPVWKVMRTVSATSAPAVACALDSAVTSVTSAVAATTGPDGCMLNTASTYADNACRVARVLTDGVAALMVQEHPTLVAKSA</sequence>